<evidence type="ECO:0000313" key="2">
    <source>
        <dbReference type="Proteomes" id="UP000299102"/>
    </source>
</evidence>
<dbReference type="OrthoDB" id="10049357at2759"/>
<keyword evidence="2" id="KW-1185">Reference proteome</keyword>
<comment type="caution">
    <text evidence="1">The sequence shown here is derived from an EMBL/GenBank/DDBJ whole genome shotgun (WGS) entry which is preliminary data.</text>
</comment>
<name>A0A4C1Z273_EUMVA</name>
<accession>A0A4C1Z273</accession>
<dbReference type="Proteomes" id="UP000299102">
    <property type="component" value="Unassembled WGS sequence"/>
</dbReference>
<sequence>MDGAWERLVRSVKTALAAMLIGRGELLRPRQEVLHALLLEVQHIVNSRPLKEVNTEPTEAEEVVEGVLTKYSFSYLVTRWARGDPTCRAPTEGNVVLIIDPSSPRYSAR</sequence>
<organism evidence="1 2">
    <name type="scientific">Eumeta variegata</name>
    <name type="common">Bagworm moth</name>
    <name type="synonym">Eumeta japonica</name>
    <dbReference type="NCBI Taxonomy" id="151549"/>
    <lineage>
        <taxon>Eukaryota</taxon>
        <taxon>Metazoa</taxon>
        <taxon>Ecdysozoa</taxon>
        <taxon>Arthropoda</taxon>
        <taxon>Hexapoda</taxon>
        <taxon>Insecta</taxon>
        <taxon>Pterygota</taxon>
        <taxon>Neoptera</taxon>
        <taxon>Endopterygota</taxon>
        <taxon>Lepidoptera</taxon>
        <taxon>Glossata</taxon>
        <taxon>Ditrysia</taxon>
        <taxon>Tineoidea</taxon>
        <taxon>Psychidae</taxon>
        <taxon>Oiketicinae</taxon>
        <taxon>Eumeta</taxon>
    </lineage>
</organism>
<dbReference type="EMBL" id="BGZK01001503">
    <property type="protein sequence ID" value="GBP81283.1"/>
    <property type="molecule type" value="Genomic_DNA"/>
</dbReference>
<dbReference type="GO" id="GO:0003676">
    <property type="term" value="F:nucleic acid binding"/>
    <property type="evidence" value="ECO:0007669"/>
    <property type="project" value="InterPro"/>
</dbReference>
<proteinExistence type="predicted"/>
<dbReference type="AlphaFoldDB" id="A0A4C1Z273"/>
<protein>
    <submittedName>
        <fullName evidence="1">Uncharacterized protein</fullName>
    </submittedName>
</protein>
<dbReference type="InterPro" id="IPR036397">
    <property type="entry name" value="RNaseH_sf"/>
</dbReference>
<dbReference type="Gene3D" id="3.30.420.10">
    <property type="entry name" value="Ribonuclease H-like superfamily/Ribonuclease H"/>
    <property type="match status" value="1"/>
</dbReference>
<gene>
    <name evidence="1" type="ORF">EVAR_54313_1</name>
</gene>
<evidence type="ECO:0000313" key="1">
    <source>
        <dbReference type="EMBL" id="GBP81283.1"/>
    </source>
</evidence>
<reference evidence="1 2" key="1">
    <citation type="journal article" date="2019" name="Commun. Biol.">
        <title>The bagworm genome reveals a unique fibroin gene that provides high tensile strength.</title>
        <authorList>
            <person name="Kono N."/>
            <person name="Nakamura H."/>
            <person name="Ohtoshi R."/>
            <person name="Tomita M."/>
            <person name="Numata K."/>
            <person name="Arakawa K."/>
        </authorList>
    </citation>
    <scope>NUCLEOTIDE SEQUENCE [LARGE SCALE GENOMIC DNA]</scope>
</reference>